<keyword evidence="1" id="KW-0804">Transcription</keyword>
<dbReference type="SUPFAM" id="SSF88659">
    <property type="entry name" value="Sigma3 and sigma4 domains of RNA polymerase sigma factors"/>
    <property type="match status" value="1"/>
</dbReference>
<dbReference type="Gene3D" id="1.10.10.10">
    <property type="entry name" value="Winged helix-like DNA-binding domain superfamily/Winged helix DNA-binding domain"/>
    <property type="match status" value="1"/>
</dbReference>
<sequence length="78" mass="8397">MDSAHLVDLARDAQAPDALRALTATAELARGLEQRQATLVGRARREGVTWAQIAEALGVTKQAVHRRYGGDRLLGAHP</sequence>
<proteinExistence type="predicted"/>
<reference evidence="1 2" key="1">
    <citation type="submission" date="2023-07" db="EMBL/GenBank/DDBJ databases">
        <title>Sequencing the genomes of 1000 actinobacteria strains.</title>
        <authorList>
            <person name="Klenk H.-P."/>
        </authorList>
    </citation>
    <scope>NUCLEOTIDE SEQUENCE [LARGE SCALE GENOMIC DNA]</scope>
    <source>
        <strain evidence="1 2">DSM 44388</strain>
    </source>
</reference>
<keyword evidence="1" id="KW-0240">DNA-directed RNA polymerase</keyword>
<gene>
    <name evidence="1" type="ORF">J2S57_004918</name>
</gene>
<evidence type="ECO:0000313" key="1">
    <source>
        <dbReference type="EMBL" id="MDP9829169.1"/>
    </source>
</evidence>
<name>A0ABT9P9T3_9ACTN</name>
<evidence type="ECO:0000313" key="2">
    <source>
        <dbReference type="Proteomes" id="UP001235712"/>
    </source>
</evidence>
<dbReference type="GO" id="GO:0000428">
    <property type="term" value="C:DNA-directed RNA polymerase complex"/>
    <property type="evidence" value="ECO:0007669"/>
    <property type="project" value="UniProtKB-KW"/>
</dbReference>
<dbReference type="InterPro" id="IPR013324">
    <property type="entry name" value="RNA_pol_sigma_r3/r4-like"/>
</dbReference>
<dbReference type="InterPro" id="IPR036388">
    <property type="entry name" value="WH-like_DNA-bd_sf"/>
</dbReference>
<protein>
    <submittedName>
        <fullName evidence="1">DNA-directed RNA polymerase specialized sigma24 family protein</fullName>
    </submittedName>
</protein>
<dbReference type="RefSeq" id="WP_370882505.1">
    <property type="nucleotide sequence ID" value="NZ_JAUSQZ010000001.1"/>
</dbReference>
<keyword evidence="2" id="KW-1185">Reference proteome</keyword>
<accession>A0ABT9P9T3</accession>
<dbReference type="Proteomes" id="UP001235712">
    <property type="component" value="Unassembled WGS sequence"/>
</dbReference>
<comment type="caution">
    <text evidence="1">The sequence shown here is derived from an EMBL/GenBank/DDBJ whole genome shotgun (WGS) entry which is preliminary data.</text>
</comment>
<organism evidence="1 2">
    <name type="scientific">Kineosporia succinea</name>
    <dbReference type="NCBI Taxonomy" id="84632"/>
    <lineage>
        <taxon>Bacteria</taxon>
        <taxon>Bacillati</taxon>
        <taxon>Actinomycetota</taxon>
        <taxon>Actinomycetes</taxon>
        <taxon>Kineosporiales</taxon>
        <taxon>Kineosporiaceae</taxon>
        <taxon>Kineosporia</taxon>
    </lineage>
</organism>
<dbReference type="EMBL" id="JAUSQZ010000001">
    <property type="protein sequence ID" value="MDP9829169.1"/>
    <property type="molecule type" value="Genomic_DNA"/>
</dbReference>